<evidence type="ECO:0000256" key="4">
    <source>
        <dbReference type="ARBA" id="ARBA00022989"/>
    </source>
</evidence>
<evidence type="ECO:0000313" key="7">
    <source>
        <dbReference type="EMBL" id="VVT51092.1"/>
    </source>
</evidence>
<dbReference type="InterPro" id="IPR053279">
    <property type="entry name" value="EMC_subunit"/>
</dbReference>
<evidence type="ECO:0008006" key="9">
    <source>
        <dbReference type="Google" id="ProtNLM"/>
    </source>
</evidence>
<evidence type="ECO:0000256" key="3">
    <source>
        <dbReference type="ARBA" id="ARBA00022692"/>
    </source>
</evidence>
<keyword evidence="8" id="KW-1185">Reference proteome</keyword>
<evidence type="ECO:0000256" key="5">
    <source>
        <dbReference type="ARBA" id="ARBA00023136"/>
    </source>
</evidence>
<dbReference type="InterPro" id="IPR018937">
    <property type="entry name" value="MMgT"/>
</dbReference>
<dbReference type="RefSeq" id="XP_031853590.1">
    <property type="nucleotide sequence ID" value="XM_031997699.1"/>
</dbReference>
<dbReference type="GO" id="GO:0072546">
    <property type="term" value="C:EMC complex"/>
    <property type="evidence" value="ECO:0007669"/>
    <property type="project" value="TreeGrafter"/>
</dbReference>
<accession>A0A5E8BJN4</accession>
<reference evidence="7 8" key="1">
    <citation type="submission" date="2019-09" db="EMBL/GenBank/DDBJ databases">
        <authorList>
            <person name="Brejova B."/>
        </authorList>
    </citation>
    <scope>NUCLEOTIDE SEQUENCE [LARGE SCALE GENOMIC DNA]</scope>
</reference>
<evidence type="ECO:0000256" key="1">
    <source>
        <dbReference type="ARBA" id="ARBA00004127"/>
    </source>
</evidence>
<dbReference type="PANTHER" id="PTHR28144:SF1">
    <property type="entry name" value="ER MEMBRANE PROTEIN COMPLEX SUBUNIT 5"/>
    <property type="match status" value="1"/>
</dbReference>
<dbReference type="GeneID" id="43581799"/>
<dbReference type="PANTHER" id="PTHR28144">
    <property type="entry name" value="ER MEMBRANE PROTEIN COMPLEX SUBUNIT 5"/>
    <property type="match status" value="1"/>
</dbReference>
<dbReference type="Pfam" id="PF10270">
    <property type="entry name" value="MMgT"/>
    <property type="match status" value="1"/>
</dbReference>
<gene>
    <name evidence="7" type="ORF">SAPINGB_P002981</name>
</gene>
<feature type="transmembrane region" description="Helical" evidence="6">
    <location>
        <begin position="48"/>
        <end position="67"/>
    </location>
</feature>
<sequence length="126" mass="14427">MAASILPIILYAFSAFFLIHSAYSAYEFSYLLKHFAHITTPSKNLVPLDVKIEAIIGALFAVFGAILTKVDTLKPIKFSEAIVEDEQAGNGPFDRFERRTIFQNVIERRKEYLAWLKQQEQQSEKI</sequence>
<keyword evidence="5 6" id="KW-0472">Membrane</keyword>
<dbReference type="GO" id="GO:0034975">
    <property type="term" value="P:protein folding in endoplasmic reticulum"/>
    <property type="evidence" value="ECO:0007669"/>
    <property type="project" value="TreeGrafter"/>
</dbReference>
<dbReference type="EMBL" id="CABVLU010000002">
    <property type="protein sequence ID" value="VVT51092.1"/>
    <property type="molecule type" value="Genomic_DNA"/>
</dbReference>
<name>A0A5E8BJN4_9ASCO</name>
<evidence type="ECO:0000313" key="8">
    <source>
        <dbReference type="Proteomes" id="UP000398389"/>
    </source>
</evidence>
<comment type="similarity">
    <text evidence="2">Belongs to the membrane magnesium transporter (TC 1.A.67) family.</text>
</comment>
<protein>
    <recommendedName>
        <fullName evidence="9">ER membrane protein complex subunit 5</fullName>
    </recommendedName>
</protein>
<evidence type="ECO:0000256" key="6">
    <source>
        <dbReference type="SAM" id="Phobius"/>
    </source>
</evidence>
<dbReference type="OrthoDB" id="44756at2759"/>
<keyword evidence="4 6" id="KW-1133">Transmembrane helix</keyword>
<comment type="subcellular location">
    <subcellularLocation>
        <location evidence="1">Endomembrane system</location>
        <topology evidence="1">Multi-pass membrane protein</topology>
    </subcellularLocation>
</comment>
<organism evidence="7 8">
    <name type="scientific">Magnusiomyces paraingens</name>
    <dbReference type="NCBI Taxonomy" id="2606893"/>
    <lineage>
        <taxon>Eukaryota</taxon>
        <taxon>Fungi</taxon>
        <taxon>Dikarya</taxon>
        <taxon>Ascomycota</taxon>
        <taxon>Saccharomycotina</taxon>
        <taxon>Dipodascomycetes</taxon>
        <taxon>Dipodascales</taxon>
        <taxon>Dipodascaceae</taxon>
        <taxon>Magnusiomyces</taxon>
    </lineage>
</organism>
<dbReference type="AlphaFoldDB" id="A0A5E8BJN4"/>
<dbReference type="Proteomes" id="UP000398389">
    <property type="component" value="Unassembled WGS sequence"/>
</dbReference>
<proteinExistence type="inferred from homology"/>
<keyword evidence="3 6" id="KW-0812">Transmembrane</keyword>
<evidence type="ECO:0000256" key="2">
    <source>
        <dbReference type="ARBA" id="ARBA00006109"/>
    </source>
</evidence>